<gene>
    <name evidence="2" type="ORF">J8A68_001297</name>
</gene>
<dbReference type="GeneID" id="73468098"/>
<dbReference type="Proteomes" id="UP000694255">
    <property type="component" value="Unassembled WGS sequence"/>
</dbReference>
<feature type="compositionally biased region" description="Polar residues" evidence="1">
    <location>
        <begin position="474"/>
        <end position="485"/>
    </location>
</feature>
<evidence type="ECO:0000256" key="1">
    <source>
        <dbReference type="SAM" id="MobiDB-lite"/>
    </source>
</evidence>
<sequence>MNHNNALNFIPGNIFPINKQECDEIPLNLNSDDEEEHHGHYFDFVNGHNISSIATTFKSPLISMMEIFPEFKDGQEPQPHLPVMCLRVSKMDCLEIINEVSSSSENASSPSKSTPMKSTSTDSFDRYLRKKNKGVTVATCVTPPISPSASSYYGSSSSREQTTTSRNIDSNECFESPTKSIIALDPTGSAIMISPDQKNHIFGNYNEKSEMGPNRNYEVDELEFRIEDEFSKLNIVPVSNNLEKVNSESLSESSDTYRIHGSEITIHQVDNERIITNGIQTQEKLQLPSPRLFSLPKSPPSPTQLPEPNLDEPEAEEPTQLSQIDEPKLAGPFSVDEEENLDSPVIGEKRLHEQTVSAANNFIIPSNNTNAATTSSSITNSEQEEEGGEEEGDVRELQYLDKVGEMSRGKRQDNIHSPVLLSSSSAFQQQEQHSQQQQVQVQAQELEMTRFFNDILGRATAGDSTRNESKHKPTNSTDSKSSYKNVFSIGGGGANNNSNSNYTDPSVQPSPSHSNSNSPLPQKSRHPNRPSTPNNNNSSRESLLASISSPEIRPQSTPTHKKSTYLPSRRAPVTPATRETTSSYPASPATNSSIDTHDDDGYPNKKQKKWRTSTMGSVAYRRSSQLFQSPTSSNATTRRRPRVGKLYEMVKKISTNTGGSPTGGSSSGNGGSDKKLNFYQKLFGTFPGSAGAGGRGGSGYGIFLDSNRGDDFVGVDRELYRPLPLTDGMDIDEGGEEGGKSEDDVEFEKKMKWFLNEEDRKQSLNKFMDAEDDDGVVASFKEYLNYSLL</sequence>
<feature type="region of interest" description="Disordered" evidence="1">
    <location>
        <begin position="102"/>
        <end position="122"/>
    </location>
</feature>
<feature type="compositionally biased region" description="Low complexity" evidence="1">
    <location>
        <begin position="495"/>
        <end position="522"/>
    </location>
</feature>
<reference evidence="2 3" key="1">
    <citation type="journal article" date="2021" name="DNA Res.">
        <title>Genome analysis of Candida subhashii reveals its hybrid nature and dual mitochondrial genome conformations.</title>
        <authorList>
            <person name="Mixao V."/>
            <person name="Hegedusova E."/>
            <person name="Saus E."/>
            <person name="Pryszcz L.P."/>
            <person name="Cillingova A."/>
            <person name="Nosek J."/>
            <person name="Gabaldon T."/>
        </authorList>
    </citation>
    <scope>NUCLEOTIDE SEQUENCE [LARGE SCALE GENOMIC DNA]</scope>
    <source>
        <strain evidence="2 3">CBS 10753</strain>
    </source>
</reference>
<organism evidence="2 3">
    <name type="scientific">[Candida] subhashii</name>
    <dbReference type="NCBI Taxonomy" id="561895"/>
    <lineage>
        <taxon>Eukaryota</taxon>
        <taxon>Fungi</taxon>
        <taxon>Dikarya</taxon>
        <taxon>Ascomycota</taxon>
        <taxon>Saccharomycotina</taxon>
        <taxon>Pichiomycetes</taxon>
        <taxon>Debaryomycetaceae</taxon>
        <taxon>Spathaspora</taxon>
    </lineage>
</organism>
<feature type="region of interest" description="Disordered" evidence="1">
    <location>
        <begin position="365"/>
        <end position="396"/>
    </location>
</feature>
<comment type="caution">
    <text evidence="2">The sequence shown here is derived from an EMBL/GenBank/DDBJ whole genome shotgun (WGS) entry which is preliminary data.</text>
</comment>
<accession>A0A8J5QIG7</accession>
<feature type="compositionally biased region" description="Gly residues" evidence="1">
    <location>
        <begin position="660"/>
        <end position="671"/>
    </location>
</feature>
<proteinExistence type="predicted"/>
<evidence type="ECO:0000313" key="3">
    <source>
        <dbReference type="Proteomes" id="UP000694255"/>
    </source>
</evidence>
<feature type="region of interest" description="Disordered" evidence="1">
    <location>
        <begin position="286"/>
        <end position="326"/>
    </location>
</feature>
<keyword evidence="3" id="KW-1185">Reference proteome</keyword>
<dbReference type="RefSeq" id="XP_049265473.1">
    <property type="nucleotide sequence ID" value="XM_049404937.1"/>
</dbReference>
<feature type="compositionally biased region" description="Low complexity" evidence="1">
    <location>
        <begin position="366"/>
        <end position="381"/>
    </location>
</feature>
<protein>
    <submittedName>
        <fullName evidence="2">Uncharacterized protein</fullName>
    </submittedName>
</protein>
<dbReference type="EMBL" id="JAGSYN010000051">
    <property type="protein sequence ID" value="KAG7665241.1"/>
    <property type="molecule type" value="Genomic_DNA"/>
</dbReference>
<feature type="compositionally biased region" description="Low complexity" evidence="1">
    <location>
        <begin position="529"/>
        <end position="549"/>
    </location>
</feature>
<feature type="region of interest" description="Disordered" evidence="1">
    <location>
        <begin position="653"/>
        <end position="672"/>
    </location>
</feature>
<feature type="region of interest" description="Disordered" evidence="1">
    <location>
        <begin position="148"/>
        <end position="172"/>
    </location>
</feature>
<dbReference type="AlphaFoldDB" id="A0A8J5QIG7"/>
<evidence type="ECO:0000313" key="2">
    <source>
        <dbReference type="EMBL" id="KAG7665241.1"/>
    </source>
</evidence>
<name>A0A8J5QIG7_9ASCO</name>
<feature type="region of interest" description="Disordered" evidence="1">
    <location>
        <begin position="459"/>
        <end position="615"/>
    </location>
</feature>
<feature type="compositionally biased region" description="Polar residues" evidence="1">
    <location>
        <begin position="577"/>
        <end position="594"/>
    </location>
</feature>
<feature type="compositionally biased region" description="Low complexity" evidence="1">
    <location>
        <begin position="148"/>
        <end position="166"/>
    </location>
</feature>
<feature type="compositionally biased region" description="Acidic residues" evidence="1">
    <location>
        <begin position="382"/>
        <end position="393"/>
    </location>
</feature>